<dbReference type="InterPro" id="IPR025129">
    <property type="entry name" value="DUF4055"/>
</dbReference>
<dbReference type="KEGG" id="vg:79413008"/>
<dbReference type="GeneID" id="79413008"/>
<sequence length="495" mass="54686">MALNSQHPQYMLMHKSWSMMRDMYMGEQCIKDKGREYLPPTKSMQLDGMKDNELGREIYNAYKLRTPFPEYVKEAIENFDGLLHNKPATITLPDAMAPMLERATESGESLMALLRRMNEEQLLEGRLGLLLDFPQDAAPEAMPFIAMYCAEAIINWDDAKYDEGERRLNLVVLNESGFKRNKESFEWVTIDKYRVLQLGELDVNESEGSAVYQFGVFSNETGGSADYAPTLMTPAMYRGKTIGKIPFVFCNTKDLLSDVDRPPLMALGNNCLSIYLSEADYRQNLHMQGQDTFVIMGGSSQHKVPVDDPNNTYAEDAPLRTGAGSVIELEAEGDAKYVGVDGKGLQEQRAALEADHKRAATRAGQLVEIGGQKESGEALKTRLGAQTATLNQIALTGALALQTILRIAAEWMGLNPDDVVVTPNLEFANVTMTGKDVVDLTTARVMGAPLSKESMHALLVDRGLTKMTYEDEMAKIAEEDAAMPPPTPGNGNGDE</sequence>
<dbReference type="RefSeq" id="YP_010719868.1">
    <property type="nucleotide sequence ID" value="NC_072502.1"/>
</dbReference>
<evidence type="ECO:0000313" key="3">
    <source>
        <dbReference type="Proteomes" id="UP001211688"/>
    </source>
</evidence>
<accession>A0AAE9VJY6</accession>
<dbReference type="Pfam" id="PF13264">
    <property type="entry name" value="DUF4055"/>
    <property type="match status" value="1"/>
</dbReference>
<protein>
    <submittedName>
        <fullName evidence="2">Portal protein</fullName>
    </submittedName>
</protein>
<keyword evidence="3" id="KW-1185">Reference proteome</keyword>
<dbReference type="EMBL" id="OP882271">
    <property type="protein sequence ID" value="WAX22440.1"/>
    <property type="molecule type" value="Genomic_DNA"/>
</dbReference>
<organism evidence="2 3">
    <name type="scientific">Pseudomonas phage MiCath</name>
    <dbReference type="NCBI Taxonomy" id="3003729"/>
    <lineage>
        <taxon>Viruses</taxon>
        <taxon>Duplodnaviria</taxon>
        <taxon>Heunggongvirae</taxon>
        <taxon>Uroviricota</taxon>
        <taxon>Caudoviricetes</taxon>
        <taxon>Queuovirinae</taxon>
        <taxon>Micathvirus</taxon>
        <taxon>Micathvirus micath</taxon>
    </lineage>
</organism>
<evidence type="ECO:0000259" key="1">
    <source>
        <dbReference type="Pfam" id="PF13264"/>
    </source>
</evidence>
<feature type="domain" description="DUF4055" evidence="1">
    <location>
        <begin position="263"/>
        <end position="412"/>
    </location>
</feature>
<dbReference type="Proteomes" id="UP001211688">
    <property type="component" value="Segment"/>
</dbReference>
<evidence type="ECO:0000313" key="2">
    <source>
        <dbReference type="EMBL" id="WAX22440.1"/>
    </source>
</evidence>
<name>A0AAE9VJY6_9CAUD</name>
<proteinExistence type="predicted"/>
<reference evidence="2" key="1">
    <citation type="submission" date="2022-11" db="EMBL/GenBank/DDBJ databases">
        <authorList>
            <person name="Jaryenneh J.D."/>
            <person name="Schoeniger J.S."/>
            <person name="Mageeney C.M."/>
        </authorList>
    </citation>
    <scope>NUCLEOTIDE SEQUENCE</scope>
</reference>